<evidence type="ECO:0000313" key="2">
    <source>
        <dbReference type="EMBL" id="QZA70778.1"/>
    </source>
</evidence>
<proteinExistence type="predicted"/>
<dbReference type="Proteomes" id="UP000827517">
    <property type="component" value="Segment"/>
</dbReference>
<dbReference type="Gene3D" id="3.40.50.300">
    <property type="entry name" value="P-loop containing nucleotide triphosphate hydrolases"/>
    <property type="match status" value="2"/>
</dbReference>
<name>A0AAE7X1D5_9CAUD</name>
<evidence type="ECO:0000313" key="3">
    <source>
        <dbReference type="Proteomes" id="UP000827517"/>
    </source>
</evidence>
<dbReference type="InterPro" id="IPR027417">
    <property type="entry name" value="P-loop_NTPase"/>
</dbReference>
<feature type="coiled-coil region" evidence="1">
    <location>
        <begin position="370"/>
        <end position="404"/>
    </location>
</feature>
<sequence>MITKLILKNYTPLFKKNVTFVELNTKNMFNIILGRNGFGKTSLLKELTPFPPDNADYEPGGYKEVHIVLGKDTYILKSSTGKSSEHHFIHNNKNLNDGNTLLVQRELVKMHFGITQNIKNFITGLDVRDLFTTLSSARRKDLLMAINPNDTTYALKMFDKLKSNHNALKGGLKTQRHRLVVEEGRLAQLAALDSEKLQDEIRVLDSQIKNALIIHGELQHINHESINPLKEEIGNITSFLMGNNTVVKDPMSVLLQRKESLNGNLDYYKGREIRFSTMLTEFATQLAGLDNAGANLDSYKHRLSNILTQREEAQVRFDYLTSRFAEHSEFVPQPTDERDFDHFVKRGDSFIYQIRSINRAIDMDITSGKFKDIQQRLTTATHESDNLKRKMNEINHTLDHYERAESLDCPKCEHRFKPGFTEVNPEALKKQLAGMLDQRAVLQTQIQKYTGYIEDNQGWYDTMMDMLRFSQGSEIPHIYSALIRNYGIGKRDTNVLISLVENSIEYNTVKEMILTLDQEKDSVEKQIKFLESSDVETLFKRAEWVERELASTQRSIRRVLSKLDVVRTQLEYINEDIQRRDRLGFLMDELTERLHKNGQFKIKLRVEEVINDLTPRKEQLISNLIRAESLHSVIQSIKDNVLDLERREKHTQLLLDGLSPVKGLIGYLMNDFLKSVVANVNAIIQPIWTNRLSVLSCSTSKSEEDVELSYNFPLVSGSENKASKDIGDGSGGEREIINFAFRLVLRRYLGERCPVPLMMDEVGVAFDELHRGRFFAYIAEQTRLDKLPQTFMISHNYKEYAGNFSANIIALNTEGIRVGFAVNEHSVIR</sequence>
<dbReference type="PANTHER" id="PTHR32114:SF2">
    <property type="entry name" value="ABC TRANSPORTER ABCH.3"/>
    <property type="match status" value="1"/>
</dbReference>
<keyword evidence="3" id="KW-1185">Reference proteome</keyword>
<dbReference type="GeneID" id="77944028"/>
<gene>
    <name evidence="2" type="primary">146</name>
    <name evidence="2" type="ORF">AH04_146</name>
</gene>
<dbReference type="KEGG" id="vg:77944028"/>
<keyword evidence="1" id="KW-0175">Coiled coil</keyword>
<evidence type="ECO:0000256" key="1">
    <source>
        <dbReference type="SAM" id="Coils"/>
    </source>
</evidence>
<dbReference type="EMBL" id="MZ501267">
    <property type="protein sequence ID" value="QZA70778.1"/>
    <property type="molecule type" value="Genomic_DNA"/>
</dbReference>
<dbReference type="PANTHER" id="PTHR32114">
    <property type="entry name" value="ABC TRANSPORTER ABCH.3"/>
    <property type="match status" value="1"/>
</dbReference>
<reference evidence="2" key="1">
    <citation type="submission" date="2021-07" db="EMBL/GenBank/DDBJ databases">
        <authorList>
            <person name="Roth S.J."/>
            <person name="Krukonis G.P."/>
            <person name="Delesalle V.A."/>
        </authorList>
    </citation>
    <scope>NUCLEOTIDE SEQUENCE</scope>
</reference>
<protein>
    <submittedName>
        <fullName evidence="2">ATPase</fullName>
    </submittedName>
</protein>
<dbReference type="RefSeq" id="YP_010667900.1">
    <property type="nucleotide sequence ID" value="NC_070952.1"/>
</dbReference>
<organism evidence="2 3">
    <name type="scientific">Erwinia phage AH04</name>
    <dbReference type="NCBI Taxonomy" id="2869569"/>
    <lineage>
        <taxon>Viruses</taxon>
        <taxon>Duplodnaviria</taxon>
        <taxon>Heunggongvirae</taxon>
        <taxon>Uroviricota</taxon>
        <taxon>Caudoviricetes</taxon>
        <taxon>Chimalliviridae</taxon>
        <taxon>Meadowvirus</taxon>
        <taxon>Meadowvirus AH04</taxon>
    </lineage>
</organism>
<accession>A0AAE7X1D5</accession>
<dbReference type="SUPFAM" id="SSF52540">
    <property type="entry name" value="P-loop containing nucleoside triphosphate hydrolases"/>
    <property type="match status" value="1"/>
</dbReference>